<proteinExistence type="predicted"/>
<evidence type="ECO:0000256" key="1">
    <source>
        <dbReference type="SAM" id="MobiDB-lite"/>
    </source>
</evidence>
<sequence length="113" mass="12618">MVDEDSGRSVYNPGLRTEKVIEEGTLTEFMDNPNPTKKFPIPNEAEIRKSSAATPTANDGSRKIGFTSSYTDSDLPMNLPGLRWMGQPSISNSVCRCSRAWQDEHHNSSNKER</sequence>
<protein>
    <submittedName>
        <fullName evidence="2">Uncharacterized protein</fullName>
    </submittedName>
</protein>
<evidence type="ECO:0000313" key="2">
    <source>
        <dbReference type="EMBL" id="KAK4280014.1"/>
    </source>
</evidence>
<feature type="region of interest" description="Disordered" evidence="1">
    <location>
        <begin position="48"/>
        <end position="71"/>
    </location>
</feature>
<comment type="caution">
    <text evidence="2">The sequence shown here is derived from an EMBL/GenBank/DDBJ whole genome shotgun (WGS) entry which is preliminary data.</text>
</comment>
<name>A0AAE1MZ84_9FABA</name>
<dbReference type="Proteomes" id="UP001293593">
    <property type="component" value="Unassembled WGS sequence"/>
</dbReference>
<organism evidence="2 3">
    <name type="scientific">Acacia crassicarpa</name>
    <name type="common">northern wattle</name>
    <dbReference type="NCBI Taxonomy" id="499986"/>
    <lineage>
        <taxon>Eukaryota</taxon>
        <taxon>Viridiplantae</taxon>
        <taxon>Streptophyta</taxon>
        <taxon>Embryophyta</taxon>
        <taxon>Tracheophyta</taxon>
        <taxon>Spermatophyta</taxon>
        <taxon>Magnoliopsida</taxon>
        <taxon>eudicotyledons</taxon>
        <taxon>Gunneridae</taxon>
        <taxon>Pentapetalae</taxon>
        <taxon>rosids</taxon>
        <taxon>fabids</taxon>
        <taxon>Fabales</taxon>
        <taxon>Fabaceae</taxon>
        <taxon>Caesalpinioideae</taxon>
        <taxon>mimosoid clade</taxon>
        <taxon>Acacieae</taxon>
        <taxon>Acacia</taxon>
    </lineage>
</organism>
<evidence type="ECO:0000313" key="3">
    <source>
        <dbReference type="Proteomes" id="UP001293593"/>
    </source>
</evidence>
<reference evidence="2" key="1">
    <citation type="submission" date="2023-10" db="EMBL/GenBank/DDBJ databases">
        <title>Chromosome-level genome of the transformable northern wattle, Acacia crassicarpa.</title>
        <authorList>
            <person name="Massaro I."/>
            <person name="Sinha N.R."/>
            <person name="Poethig S."/>
            <person name="Leichty A.R."/>
        </authorList>
    </citation>
    <scope>NUCLEOTIDE SEQUENCE</scope>
    <source>
        <strain evidence="2">Acra3RX</strain>
        <tissue evidence="2">Leaf</tissue>
    </source>
</reference>
<keyword evidence="3" id="KW-1185">Reference proteome</keyword>
<dbReference type="EMBL" id="JAWXYG010000002">
    <property type="protein sequence ID" value="KAK4280014.1"/>
    <property type="molecule type" value="Genomic_DNA"/>
</dbReference>
<dbReference type="AlphaFoldDB" id="A0AAE1MZ84"/>
<gene>
    <name evidence="2" type="ORF">QN277_011699</name>
</gene>
<accession>A0AAE1MZ84</accession>